<feature type="transmembrane region" description="Helical" evidence="7">
    <location>
        <begin position="101"/>
        <end position="125"/>
    </location>
</feature>
<dbReference type="AlphaFoldDB" id="A0A1H6EFK4"/>
<gene>
    <name evidence="9" type="ORF">SAMN05444920_11011</name>
</gene>
<keyword evidence="2 7" id="KW-0813">Transport</keyword>
<evidence type="ECO:0000256" key="3">
    <source>
        <dbReference type="ARBA" id="ARBA00022475"/>
    </source>
</evidence>
<feature type="transmembrane region" description="Helical" evidence="7">
    <location>
        <begin position="177"/>
        <end position="200"/>
    </location>
</feature>
<dbReference type="Pfam" id="PF00528">
    <property type="entry name" value="BPD_transp_1"/>
    <property type="match status" value="1"/>
</dbReference>
<sequence>MVRANGRRLVVGGLVLLFVFPFLAMLSTAFKLPGDIFHAPPRLLPAEWTWDNFAAAFEQIPIWRYLGNTLFLSAANVAGTLLACPLVAYSLSKVRWRGRSALLAVVLATMMLPPQVTMIPVYLLWNGLDASGTYWPLIAPAFFGTPFLIFMIRQFLMSVPDDLIAAARLDGAHELRIYWSIVLPLARPALVTSAVFQFVWTWTDFLNPLIYLNDSEKYTLSIGLYAFFAEHDVAWGPLMAACVLFTIPALLIFIIGQRYFVGGVSAGAIK</sequence>
<dbReference type="GO" id="GO:0005886">
    <property type="term" value="C:plasma membrane"/>
    <property type="evidence" value="ECO:0007669"/>
    <property type="project" value="UniProtKB-SubCell"/>
</dbReference>
<proteinExistence type="inferred from homology"/>
<evidence type="ECO:0000259" key="8">
    <source>
        <dbReference type="PROSITE" id="PS50928"/>
    </source>
</evidence>
<dbReference type="OrthoDB" id="5138956at2"/>
<evidence type="ECO:0000256" key="1">
    <source>
        <dbReference type="ARBA" id="ARBA00004651"/>
    </source>
</evidence>
<comment type="similarity">
    <text evidence="7">Belongs to the binding-protein-dependent transport system permease family.</text>
</comment>
<dbReference type="EMBL" id="FNVT01000010">
    <property type="protein sequence ID" value="SEG96590.1"/>
    <property type="molecule type" value="Genomic_DNA"/>
</dbReference>
<feature type="domain" description="ABC transmembrane type-1" evidence="8">
    <location>
        <begin position="66"/>
        <end position="256"/>
    </location>
</feature>
<protein>
    <submittedName>
        <fullName evidence="9">Multiple sugar transport system permease protein</fullName>
    </submittedName>
</protein>
<evidence type="ECO:0000313" key="10">
    <source>
        <dbReference type="Proteomes" id="UP000236732"/>
    </source>
</evidence>
<dbReference type="InterPro" id="IPR035906">
    <property type="entry name" value="MetI-like_sf"/>
</dbReference>
<dbReference type="PANTHER" id="PTHR43744">
    <property type="entry name" value="ABC TRANSPORTER PERMEASE PROTEIN MG189-RELATED-RELATED"/>
    <property type="match status" value="1"/>
</dbReference>
<dbReference type="RefSeq" id="WP_103959620.1">
    <property type="nucleotide sequence ID" value="NZ_FNVT01000010.1"/>
</dbReference>
<evidence type="ECO:0000256" key="5">
    <source>
        <dbReference type="ARBA" id="ARBA00022989"/>
    </source>
</evidence>
<organism evidence="9 10">
    <name type="scientific">Nonomuraea solani</name>
    <dbReference type="NCBI Taxonomy" id="1144553"/>
    <lineage>
        <taxon>Bacteria</taxon>
        <taxon>Bacillati</taxon>
        <taxon>Actinomycetota</taxon>
        <taxon>Actinomycetes</taxon>
        <taxon>Streptosporangiales</taxon>
        <taxon>Streptosporangiaceae</taxon>
        <taxon>Nonomuraea</taxon>
    </lineage>
</organism>
<evidence type="ECO:0000256" key="2">
    <source>
        <dbReference type="ARBA" id="ARBA00022448"/>
    </source>
</evidence>
<feature type="transmembrane region" description="Helical" evidence="7">
    <location>
        <begin position="70"/>
        <end position="89"/>
    </location>
</feature>
<keyword evidence="9" id="KW-0762">Sugar transport</keyword>
<dbReference type="InterPro" id="IPR000515">
    <property type="entry name" value="MetI-like"/>
</dbReference>
<keyword evidence="10" id="KW-1185">Reference proteome</keyword>
<reference evidence="9 10" key="1">
    <citation type="submission" date="2016-10" db="EMBL/GenBank/DDBJ databases">
        <authorList>
            <person name="de Groot N.N."/>
        </authorList>
    </citation>
    <scope>NUCLEOTIDE SEQUENCE [LARGE SCALE GENOMIC DNA]</scope>
    <source>
        <strain evidence="9 10">CGMCC 4.7037</strain>
    </source>
</reference>
<evidence type="ECO:0000313" key="9">
    <source>
        <dbReference type="EMBL" id="SEG96590.1"/>
    </source>
</evidence>
<accession>A0A1H6EFK4</accession>
<dbReference type="PROSITE" id="PS50928">
    <property type="entry name" value="ABC_TM1"/>
    <property type="match status" value="1"/>
</dbReference>
<keyword evidence="4 7" id="KW-0812">Transmembrane</keyword>
<feature type="transmembrane region" description="Helical" evidence="7">
    <location>
        <begin position="234"/>
        <end position="255"/>
    </location>
</feature>
<evidence type="ECO:0000256" key="4">
    <source>
        <dbReference type="ARBA" id="ARBA00022692"/>
    </source>
</evidence>
<dbReference type="PANTHER" id="PTHR43744:SF12">
    <property type="entry name" value="ABC TRANSPORTER PERMEASE PROTEIN MG189-RELATED"/>
    <property type="match status" value="1"/>
</dbReference>
<dbReference type="GO" id="GO:0055085">
    <property type="term" value="P:transmembrane transport"/>
    <property type="evidence" value="ECO:0007669"/>
    <property type="project" value="InterPro"/>
</dbReference>
<dbReference type="Proteomes" id="UP000236732">
    <property type="component" value="Unassembled WGS sequence"/>
</dbReference>
<keyword evidence="5 7" id="KW-1133">Transmembrane helix</keyword>
<keyword evidence="3" id="KW-1003">Cell membrane</keyword>
<keyword evidence="6 7" id="KW-0472">Membrane</keyword>
<evidence type="ECO:0000256" key="6">
    <source>
        <dbReference type="ARBA" id="ARBA00023136"/>
    </source>
</evidence>
<dbReference type="Gene3D" id="1.10.3720.10">
    <property type="entry name" value="MetI-like"/>
    <property type="match status" value="1"/>
</dbReference>
<evidence type="ECO:0000256" key="7">
    <source>
        <dbReference type="RuleBase" id="RU363032"/>
    </source>
</evidence>
<feature type="transmembrane region" description="Helical" evidence="7">
    <location>
        <begin position="137"/>
        <end position="156"/>
    </location>
</feature>
<name>A0A1H6EFK4_9ACTN</name>
<comment type="subcellular location">
    <subcellularLocation>
        <location evidence="1 7">Cell membrane</location>
        <topology evidence="1 7">Multi-pass membrane protein</topology>
    </subcellularLocation>
</comment>
<dbReference type="SUPFAM" id="SSF161098">
    <property type="entry name" value="MetI-like"/>
    <property type="match status" value="1"/>
</dbReference>
<dbReference type="CDD" id="cd06261">
    <property type="entry name" value="TM_PBP2"/>
    <property type="match status" value="1"/>
</dbReference>